<evidence type="ECO:0000256" key="4">
    <source>
        <dbReference type="ARBA" id="ARBA00023002"/>
    </source>
</evidence>
<dbReference type="GO" id="GO:0005737">
    <property type="term" value="C:cytoplasm"/>
    <property type="evidence" value="ECO:0007669"/>
    <property type="project" value="TreeGrafter"/>
</dbReference>
<evidence type="ECO:0000256" key="1">
    <source>
        <dbReference type="ARBA" id="ARBA00001974"/>
    </source>
</evidence>
<dbReference type="EMBL" id="REGA01000006">
    <property type="protein sequence ID" value="RQG95207.1"/>
    <property type="molecule type" value="Genomic_DNA"/>
</dbReference>
<dbReference type="SUPFAM" id="SSF54373">
    <property type="entry name" value="FAD-linked reductases, C-terminal domain"/>
    <property type="match status" value="1"/>
</dbReference>
<comment type="similarity">
    <text evidence="2">Belongs to the DadA oxidoreductase family.</text>
</comment>
<evidence type="ECO:0000256" key="2">
    <source>
        <dbReference type="ARBA" id="ARBA00009410"/>
    </source>
</evidence>
<proteinExistence type="inferred from homology"/>
<evidence type="ECO:0000313" key="7">
    <source>
        <dbReference type="Proteomes" id="UP000282323"/>
    </source>
</evidence>
<dbReference type="Gene3D" id="3.30.9.10">
    <property type="entry name" value="D-Amino Acid Oxidase, subunit A, domain 2"/>
    <property type="match status" value="1"/>
</dbReference>
<dbReference type="Pfam" id="PF01266">
    <property type="entry name" value="DAO"/>
    <property type="match status" value="1"/>
</dbReference>
<reference evidence="6 7" key="1">
    <citation type="submission" date="2018-10" db="EMBL/GenBank/DDBJ databases">
        <title>Natrarchaeobius chitinivorans gen. nov., sp. nov., and Natrarchaeobius haloalkaliphilus sp. nov., alkaliphilic, chitin-utilizing haloarchaea from hypersaline alkaline lakes.</title>
        <authorList>
            <person name="Sorokin D.Y."/>
            <person name="Elcheninov A.G."/>
            <person name="Kostrikina N.A."/>
            <person name="Bale N.J."/>
            <person name="Sinninghe Damste J.S."/>
            <person name="Khijniak T.V."/>
            <person name="Kublanov I.V."/>
            <person name="Toshchakov S.V."/>
        </authorList>
    </citation>
    <scope>NUCLEOTIDE SEQUENCE [LARGE SCALE GENOMIC DNA]</scope>
    <source>
        <strain evidence="6 7">AArcht4T</strain>
    </source>
</reference>
<dbReference type="InterPro" id="IPR036188">
    <property type="entry name" value="FAD/NAD-bd_sf"/>
</dbReference>
<protein>
    <submittedName>
        <fullName evidence="6">FAD-dependent oxidoreductase</fullName>
    </submittedName>
</protein>
<dbReference type="OrthoDB" id="2001at2157"/>
<keyword evidence="4" id="KW-0560">Oxidoreductase</keyword>
<comment type="caution">
    <text evidence="6">The sequence shown here is derived from an EMBL/GenBank/DDBJ whole genome shotgun (WGS) entry which is preliminary data.</text>
</comment>
<dbReference type="PANTHER" id="PTHR13847">
    <property type="entry name" value="SARCOSINE DEHYDROGENASE-RELATED"/>
    <property type="match status" value="1"/>
</dbReference>
<comment type="cofactor">
    <cofactor evidence="1">
        <name>FAD</name>
        <dbReference type="ChEBI" id="CHEBI:57692"/>
    </cofactor>
</comment>
<accession>A0A3N6M0S5</accession>
<sequence length="375" mass="39651">MAERFDAVVVGGGIVGSSVGYHLARAGVETAVIDRADAGRATDAGAGIVSPPTSSLTGGDEQFEFATNAAAYYPELVDRLRGDGVEETSYERVGIVGVAVDDDEIEPYDERLERVSARNFDRLDEIEPDEARERFPALAEPKRAFHYADAARIDGRVFTDSLLTAARTHGLTTYDGDVDRIRIDRGRVTGVETAGGKRIDAETVVLAGGVWSSAFEGQLGVELPLEPRRGQIARLNVPDTDTSSWPIVTGFRHHYLVPLPDGTLVCGATLEADAGFDPRPTASGVEEVLAEAQRLVPDLADATVADLRVGLRPISGDGLPIIGAVPETDGAYVATGHGSSGLMLGPHSGRVVAELVSGERTTVPDPLSVDRLADV</sequence>
<dbReference type="InterPro" id="IPR006076">
    <property type="entry name" value="FAD-dep_OxRdtase"/>
</dbReference>
<keyword evidence="7" id="KW-1185">Reference proteome</keyword>
<keyword evidence="3" id="KW-0285">Flavoprotein</keyword>
<dbReference type="RefSeq" id="WP_124195425.1">
    <property type="nucleotide sequence ID" value="NZ_REGA01000006.1"/>
</dbReference>
<organism evidence="6 7">
    <name type="scientific">Natrarchaeobius chitinivorans</name>
    <dbReference type="NCBI Taxonomy" id="1679083"/>
    <lineage>
        <taxon>Archaea</taxon>
        <taxon>Methanobacteriati</taxon>
        <taxon>Methanobacteriota</taxon>
        <taxon>Stenosarchaea group</taxon>
        <taxon>Halobacteria</taxon>
        <taxon>Halobacteriales</taxon>
        <taxon>Natrialbaceae</taxon>
        <taxon>Natrarchaeobius</taxon>
    </lineage>
</organism>
<dbReference type="PANTHER" id="PTHR13847:SF286">
    <property type="entry name" value="D-AMINO ACID DEHYDROGENASE"/>
    <property type="match status" value="1"/>
</dbReference>
<evidence type="ECO:0000256" key="3">
    <source>
        <dbReference type="ARBA" id="ARBA00022630"/>
    </source>
</evidence>
<dbReference type="AlphaFoldDB" id="A0A3N6M0S5"/>
<evidence type="ECO:0000259" key="5">
    <source>
        <dbReference type="Pfam" id="PF01266"/>
    </source>
</evidence>
<dbReference type="GO" id="GO:0016491">
    <property type="term" value="F:oxidoreductase activity"/>
    <property type="evidence" value="ECO:0007669"/>
    <property type="project" value="UniProtKB-KW"/>
</dbReference>
<dbReference type="Proteomes" id="UP000282323">
    <property type="component" value="Unassembled WGS sequence"/>
</dbReference>
<feature type="domain" description="FAD dependent oxidoreductase" evidence="5">
    <location>
        <begin position="6"/>
        <end position="355"/>
    </location>
</feature>
<gene>
    <name evidence="6" type="ORF">EA473_09700</name>
</gene>
<name>A0A3N6M0S5_NATCH</name>
<evidence type="ECO:0000313" key="6">
    <source>
        <dbReference type="EMBL" id="RQG95207.1"/>
    </source>
</evidence>
<dbReference type="Gene3D" id="3.50.50.60">
    <property type="entry name" value="FAD/NAD(P)-binding domain"/>
    <property type="match status" value="1"/>
</dbReference>
<dbReference type="SUPFAM" id="SSF51905">
    <property type="entry name" value="FAD/NAD(P)-binding domain"/>
    <property type="match status" value="1"/>
</dbReference>